<evidence type="ECO:0000259" key="2">
    <source>
        <dbReference type="Pfam" id="PF18078"/>
    </source>
</evidence>
<organism evidence="5 6">
    <name type="scientific">Synaphobranchus kaupii</name>
    <name type="common">Kaup's arrowtooth eel</name>
    <dbReference type="NCBI Taxonomy" id="118154"/>
    <lineage>
        <taxon>Eukaryota</taxon>
        <taxon>Metazoa</taxon>
        <taxon>Chordata</taxon>
        <taxon>Craniata</taxon>
        <taxon>Vertebrata</taxon>
        <taxon>Euteleostomi</taxon>
        <taxon>Actinopterygii</taxon>
        <taxon>Neopterygii</taxon>
        <taxon>Teleostei</taxon>
        <taxon>Anguilliformes</taxon>
        <taxon>Synaphobranchidae</taxon>
        <taxon>Synaphobranchus</taxon>
    </lineage>
</organism>
<protein>
    <recommendedName>
        <fullName evidence="7">SNTX thioredoxin-like domain-containing protein</fullName>
    </recommendedName>
</protein>
<dbReference type="Proteomes" id="UP001152622">
    <property type="component" value="Chromosome 4"/>
</dbReference>
<feature type="chain" id="PRO_5040459379" description="SNTX thioredoxin-like domain-containing protein" evidence="1">
    <location>
        <begin position="26"/>
        <end position="567"/>
    </location>
</feature>
<dbReference type="PANTHER" id="PTHR31594:SF11">
    <property type="entry name" value="NEOVERRUCOTOXIN SUBUNIT ALPHA-LIKE ISOFORM X1-RELATED"/>
    <property type="match status" value="1"/>
</dbReference>
<keyword evidence="1" id="KW-0732">Signal</keyword>
<keyword evidence="6" id="KW-1185">Reference proteome</keyword>
<accession>A0A9Q1J1M5</accession>
<evidence type="ECO:0000313" key="5">
    <source>
        <dbReference type="EMBL" id="KAJ8362856.1"/>
    </source>
</evidence>
<name>A0A9Q1J1M5_SYNKA</name>
<dbReference type="Pfam" id="PF24674">
    <property type="entry name" value="MACPF_SNTX"/>
    <property type="match status" value="1"/>
</dbReference>
<gene>
    <name evidence="5" type="ORF">SKAU_G00116870</name>
</gene>
<proteinExistence type="predicted"/>
<dbReference type="InterPro" id="IPR048997">
    <property type="entry name" value="Stonustoxin-like_helical"/>
</dbReference>
<reference evidence="5" key="1">
    <citation type="journal article" date="2023" name="Science">
        <title>Genome structures resolve the early diversification of teleost fishes.</title>
        <authorList>
            <person name="Parey E."/>
            <person name="Louis A."/>
            <person name="Montfort J."/>
            <person name="Bouchez O."/>
            <person name="Roques C."/>
            <person name="Iampietro C."/>
            <person name="Lluch J."/>
            <person name="Castinel A."/>
            <person name="Donnadieu C."/>
            <person name="Desvignes T."/>
            <person name="Floi Bucao C."/>
            <person name="Jouanno E."/>
            <person name="Wen M."/>
            <person name="Mejri S."/>
            <person name="Dirks R."/>
            <person name="Jansen H."/>
            <person name="Henkel C."/>
            <person name="Chen W.J."/>
            <person name="Zahm M."/>
            <person name="Cabau C."/>
            <person name="Klopp C."/>
            <person name="Thompson A.W."/>
            <person name="Robinson-Rechavi M."/>
            <person name="Braasch I."/>
            <person name="Lecointre G."/>
            <person name="Bobe J."/>
            <person name="Postlethwait J.H."/>
            <person name="Berthelot C."/>
            <person name="Roest Crollius H."/>
            <person name="Guiguen Y."/>
        </authorList>
    </citation>
    <scope>NUCLEOTIDE SEQUENCE</scope>
    <source>
        <strain evidence="5">WJC10195</strain>
    </source>
</reference>
<dbReference type="AlphaFoldDB" id="A0A9Q1J1M5"/>
<dbReference type="EMBL" id="JAINUF010000004">
    <property type="protein sequence ID" value="KAJ8362856.1"/>
    <property type="molecule type" value="Genomic_DNA"/>
</dbReference>
<feature type="signal peptide" evidence="1">
    <location>
        <begin position="1"/>
        <end position="25"/>
    </location>
</feature>
<feature type="domain" description="SNTX MACPF/CDC-like" evidence="4">
    <location>
        <begin position="41"/>
        <end position="204"/>
    </location>
</feature>
<dbReference type="InterPro" id="IPR056072">
    <property type="entry name" value="SNTX_MACPF/CDC-like_dom"/>
</dbReference>
<feature type="domain" description="SNTX thioredoxin-like" evidence="2">
    <location>
        <begin position="416"/>
        <end position="559"/>
    </location>
</feature>
<sequence>MQTTGPKTLLLLSLRLMLLLPTVELQLQASDLQGKVYSETIQIAALGRPLHPGMLYDCLKDTFIPGIALWDQAAIQKDMKVEPQPHTHLDFSASDSFSEKTKLMDVSASLKASFLAGLVEVGGSADYLSDKMSSMKQCRVTMQYKQTTEYKQLTMTQLGHVTYPDVFDQKIATHVVTAVLYGAEAFMVFDQTASNENDKQDIKGNMDVMIKKIPSVEISGSGNVILTDEEKKKVEKFSCTFYGDYTLEQNPTSYEEAVLLYKQLPKLLGENKKEAVPVRVWLYPLKNLNPKAAQLESKISVELVFRVEAVMGQLQEAKMRANDNIRRCNAIKVTDIKDKLVKFQDKLEIYTVTLQQNLRKVLPAIRAGTEGDQKLIDILKFHDDSSFSHNKMREWLDEKESEIGVLENYINSLGSVPIVPPGPELSKVISDPKDTRIVMFTFTSLKYEEPYLTNLHECLASEEFNKMREISVAHNFIFKVEALPWFRDPEISQRMRDVLAHWQAQTFPFCGFSFFSTTINLSCKPICKPIISYISDTSYHGASMFLYIDGSLTEQNWKPVPSRVPGN</sequence>
<evidence type="ECO:0000256" key="1">
    <source>
        <dbReference type="SAM" id="SignalP"/>
    </source>
</evidence>
<evidence type="ECO:0000259" key="3">
    <source>
        <dbReference type="Pfam" id="PF21109"/>
    </source>
</evidence>
<evidence type="ECO:0000259" key="4">
    <source>
        <dbReference type="Pfam" id="PF24674"/>
    </source>
</evidence>
<evidence type="ECO:0000313" key="6">
    <source>
        <dbReference type="Proteomes" id="UP001152622"/>
    </source>
</evidence>
<evidence type="ECO:0008006" key="7">
    <source>
        <dbReference type="Google" id="ProtNLM"/>
    </source>
</evidence>
<dbReference type="Pfam" id="PF21109">
    <property type="entry name" value="Stonustoxin_helical"/>
    <property type="match status" value="1"/>
</dbReference>
<feature type="domain" description="Stonustoxin-like helical" evidence="3">
    <location>
        <begin position="310"/>
        <end position="403"/>
    </location>
</feature>
<comment type="caution">
    <text evidence="5">The sequence shown here is derived from an EMBL/GenBank/DDBJ whole genome shotgun (WGS) entry which is preliminary data.</text>
</comment>
<dbReference type="PANTHER" id="PTHR31594">
    <property type="entry name" value="AIG1-TYPE G DOMAIN-CONTAINING PROTEIN"/>
    <property type="match status" value="1"/>
</dbReference>
<dbReference type="OrthoDB" id="8954335at2759"/>
<dbReference type="Pfam" id="PF18078">
    <property type="entry name" value="Thioredoxin_11"/>
    <property type="match status" value="1"/>
</dbReference>
<dbReference type="InterPro" id="IPR052090">
    <property type="entry name" value="Cytolytic_pore-forming_toxin"/>
</dbReference>
<dbReference type="InterPro" id="IPR040581">
    <property type="entry name" value="Thioredoxin_11"/>
</dbReference>